<evidence type="ECO:0000259" key="3">
    <source>
        <dbReference type="Pfam" id="PF04183"/>
    </source>
</evidence>
<evidence type="ECO:0000256" key="2">
    <source>
        <dbReference type="ARBA" id="ARBA00007832"/>
    </source>
</evidence>
<dbReference type="PANTHER" id="PTHR34384">
    <property type="entry name" value="L-2,3-DIAMINOPROPANOATE--CITRATE LIGASE"/>
    <property type="match status" value="1"/>
</dbReference>
<dbReference type="InterPro" id="IPR022770">
    <property type="entry name" value="IucA/IucC-like_C"/>
</dbReference>
<protein>
    <submittedName>
        <fullName evidence="5">Siderophore synthetase component</fullName>
    </submittedName>
</protein>
<feature type="domain" description="Aerobactin siderophore biosynthesis IucA/IucC-like C-terminal" evidence="4">
    <location>
        <begin position="413"/>
        <end position="578"/>
    </location>
</feature>
<evidence type="ECO:0000313" key="6">
    <source>
        <dbReference type="Proteomes" id="UP001519288"/>
    </source>
</evidence>
<dbReference type="Pfam" id="PF06276">
    <property type="entry name" value="FhuF"/>
    <property type="match status" value="1"/>
</dbReference>
<dbReference type="RefSeq" id="WP_209859654.1">
    <property type="nucleotide sequence ID" value="NZ_JAGGLD010000001.1"/>
</dbReference>
<dbReference type="PANTHER" id="PTHR34384:SF6">
    <property type="entry name" value="STAPHYLOFERRIN B SYNTHASE"/>
    <property type="match status" value="1"/>
</dbReference>
<sequence>MNDVIATLVMSEEWVQVRRRIFRQLIESLLYEQILSIPIVESKAASTYVIHGHSHTGAKVKYTFYAMHKLSFDRIRLTETPVMRITSEEETEADSIPQFLQEIACCLPTSEPQLAQFIAELQQTHLKDTLSLRWNNHQEDPDMSDYDEWESTLIEGHPYHPCYKSRMGFTLADNKRYGPEFSPEFTLVWIALHQDVAKISLSTSLGTYSQFVQQQLGEEWELLMSKLPQLASREVPYVLLPVHPWQWEQHIALLCTDQIRKGEIIYLGRAGDSYRPQQSIRTMTNVTNRDKPYVKLPLNIVNTSSGRILAGHTIINAARISDWLGHIVTEDTYLQELELIVLKEMVGVTYDLPQFPNLFEQQMYGSLGTIWRESLHPYLHAEEHALPFAACSHVNKRGIPLIEPWICKYGLDIWTTSLLRVVIVPLVHLLYAHGAALESHAQNMIIVMKQGWPVRLALKDFHDGIRYCPWALHSNEYPQIEYPPPNHQKVNRNSFIEKEDPKEVKDFLLDALMFINLTDLAWFMEKHFGLHESRWWDIAVKIIKDYQAHFPNLGERFDHFQVFSPEVEVEKLTYRRLDENPDDCVHRVRNPLYVVMNESRKE</sequence>
<dbReference type="Gene3D" id="3.30.310.280">
    <property type="match status" value="1"/>
</dbReference>
<dbReference type="Gene3D" id="1.10.510.40">
    <property type="match status" value="1"/>
</dbReference>
<organism evidence="5 6">
    <name type="scientific">Paenibacillus shirakamiensis</name>
    <dbReference type="NCBI Taxonomy" id="1265935"/>
    <lineage>
        <taxon>Bacteria</taxon>
        <taxon>Bacillati</taxon>
        <taxon>Bacillota</taxon>
        <taxon>Bacilli</taxon>
        <taxon>Bacillales</taxon>
        <taxon>Paenibacillaceae</taxon>
        <taxon>Paenibacillus</taxon>
    </lineage>
</organism>
<keyword evidence="6" id="KW-1185">Reference proteome</keyword>
<evidence type="ECO:0000313" key="5">
    <source>
        <dbReference type="EMBL" id="MBP1999967.1"/>
    </source>
</evidence>
<comment type="pathway">
    <text evidence="1">Siderophore biosynthesis.</text>
</comment>
<evidence type="ECO:0000256" key="1">
    <source>
        <dbReference type="ARBA" id="ARBA00004924"/>
    </source>
</evidence>
<evidence type="ECO:0000259" key="4">
    <source>
        <dbReference type="Pfam" id="PF06276"/>
    </source>
</evidence>
<dbReference type="InterPro" id="IPR007310">
    <property type="entry name" value="Aerobactin_biosyn_IucA/IucC_N"/>
</dbReference>
<accession>A0ABS4JE16</accession>
<reference evidence="5 6" key="1">
    <citation type="submission" date="2021-03" db="EMBL/GenBank/DDBJ databases">
        <title>Genomic Encyclopedia of Type Strains, Phase IV (KMG-IV): sequencing the most valuable type-strain genomes for metagenomic binning, comparative biology and taxonomic classification.</title>
        <authorList>
            <person name="Goeker M."/>
        </authorList>
    </citation>
    <scope>NUCLEOTIDE SEQUENCE [LARGE SCALE GENOMIC DNA]</scope>
    <source>
        <strain evidence="5 6">DSM 26806</strain>
    </source>
</reference>
<gene>
    <name evidence="5" type="ORF">J2Z69_000986</name>
</gene>
<dbReference type="InterPro" id="IPR037455">
    <property type="entry name" value="LucA/IucC-like"/>
</dbReference>
<name>A0ABS4JE16_9BACL</name>
<comment type="similarity">
    <text evidence="2">Belongs to the IucA/IucC family.</text>
</comment>
<dbReference type="EMBL" id="JAGGLD010000001">
    <property type="protein sequence ID" value="MBP1999967.1"/>
    <property type="molecule type" value="Genomic_DNA"/>
</dbReference>
<feature type="domain" description="Aerobactin siderophore biosynthesis IucA/IucC N-terminal" evidence="3">
    <location>
        <begin position="145"/>
        <end position="392"/>
    </location>
</feature>
<dbReference type="Proteomes" id="UP001519288">
    <property type="component" value="Unassembled WGS sequence"/>
</dbReference>
<comment type="caution">
    <text evidence="5">The sequence shown here is derived from an EMBL/GenBank/DDBJ whole genome shotgun (WGS) entry which is preliminary data.</text>
</comment>
<dbReference type="Pfam" id="PF04183">
    <property type="entry name" value="IucA_IucC"/>
    <property type="match status" value="1"/>
</dbReference>
<proteinExistence type="inferred from homology"/>
<dbReference type="Gene3D" id="6.10.250.3370">
    <property type="match status" value="1"/>
</dbReference>